<dbReference type="GO" id="GO:0030154">
    <property type="term" value="P:cell differentiation"/>
    <property type="evidence" value="ECO:0007669"/>
    <property type="project" value="UniProtKB-KW"/>
</dbReference>
<evidence type="ECO:0000313" key="8">
    <source>
        <dbReference type="WBParaSite" id="TCNE_0001890701-mRNA-1"/>
    </source>
</evidence>
<dbReference type="Gene3D" id="1.25.10.10">
    <property type="entry name" value="Leucine-rich Repeat Variant"/>
    <property type="match status" value="1"/>
</dbReference>
<dbReference type="GO" id="GO:0003730">
    <property type="term" value="F:mRNA 3'-UTR binding"/>
    <property type="evidence" value="ECO:0007669"/>
    <property type="project" value="TreeGrafter"/>
</dbReference>
<proteinExistence type="predicted"/>
<dbReference type="InterPro" id="IPR016024">
    <property type="entry name" value="ARM-type_fold"/>
</dbReference>
<keyword evidence="2" id="KW-0677">Repeat</keyword>
<dbReference type="PANTHER" id="PTHR12537:SF112">
    <property type="entry name" value="FEM-3 MRNA-BINDING FACTOR 1-RELATED"/>
    <property type="match status" value="1"/>
</dbReference>
<dbReference type="EMBL" id="UYWY01026119">
    <property type="protein sequence ID" value="VDM50224.1"/>
    <property type="molecule type" value="Genomic_DNA"/>
</dbReference>
<evidence type="ECO:0000313" key="7">
    <source>
        <dbReference type="Proteomes" id="UP000050794"/>
    </source>
</evidence>
<evidence type="ECO:0000256" key="2">
    <source>
        <dbReference type="ARBA" id="ARBA00022737"/>
    </source>
</evidence>
<dbReference type="PROSITE" id="PS50302">
    <property type="entry name" value="PUM"/>
    <property type="match status" value="1"/>
</dbReference>
<keyword evidence="1" id="KW-0217">Developmental protein</keyword>
<keyword evidence="3" id="KW-0221">Differentiation</keyword>
<reference evidence="6 7" key="2">
    <citation type="submission" date="2018-11" db="EMBL/GenBank/DDBJ databases">
        <authorList>
            <consortium name="Pathogen Informatics"/>
        </authorList>
    </citation>
    <scope>NUCLEOTIDE SEQUENCE [LARGE SCALE GENOMIC DNA]</scope>
</reference>
<keyword evidence="7" id="KW-1185">Reference proteome</keyword>
<accession>A0A183VDT3</accession>
<dbReference type="SUPFAM" id="SSF48371">
    <property type="entry name" value="ARM repeat"/>
    <property type="match status" value="1"/>
</dbReference>
<protein>
    <submittedName>
        <fullName evidence="8">PUM-HD domain-containing protein</fullName>
    </submittedName>
</protein>
<dbReference type="SMART" id="SM00025">
    <property type="entry name" value="Pumilio"/>
    <property type="match status" value="4"/>
</dbReference>
<dbReference type="InterPro" id="IPR011989">
    <property type="entry name" value="ARM-like"/>
</dbReference>
<feature type="domain" description="PUM-HD" evidence="5">
    <location>
        <begin position="12"/>
        <end position="399"/>
    </location>
</feature>
<organism evidence="7 8">
    <name type="scientific">Toxocara canis</name>
    <name type="common">Canine roundworm</name>
    <dbReference type="NCBI Taxonomy" id="6265"/>
    <lineage>
        <taxon>Eukaryota</taxon>
        <taxon>Metazoa</taxon>
        <taxon>Ecdysozoa</taxon>
        <taxon>Nematoda</taxon>
        <taxon>Chromadorea</taxon>
        <taxon>Rhabditida</taxon>
        <taxon>Spirurina</taxon>
        <taxon>Ascaridomorpha</taxon>
        <taxon>Ascaridoidea</taxon>
        <taxon>Toxocaridae</taxon>
        <taxon>Toxocara</taxon>
    </lineage>
</organism>
<dbReference type="AlphaFoldDB" id="A0A183VDT3"/>
<evidence type="ECO:0000256" key="1">
    <source>
        <dbReference type="ARBA" id="ARBA00022473"/>
    </source>
</evidence>
<evidence type="ECO:0000313" key="6">
    <source>
        <dbReference type="EMBL" id="VDM50224.1"/>
    </source>
</evidence>
<evidence type="ECO:0000259" key="5">
    <source>
        <dbReference type="PROSITE" id="PS50303"/>
    </source>
</evidence>
<dbReference type="GO" id="GO:0005634">
    <property type="term" value="C:nucleus"/>
    <property type="evidence" value="ECO:0007669"/>
    <property type="project" value="TreeGrafter"/>
</dbReference>
<dbReference type="Proteomes" id="UP000050794">
    <property type="component" value="Unassembled WGS sequence"/>
</dbReference>
<dbReference type="GO" id="GO:0010608">
    <property type="term" value="P:post-transcriptional regulation of gene expression"/>
    <property type="evidence" value="ECO:0007669"/>
    <property type="project" value="TreeGrafter"/>
</dbReference>
<dbReference type="WBParaSite" id="TCNE_0001890701-mRNA-1">
    <property type="protein sequence ID" value="TCNE_0001890701-mRNA-1"/>
    <property type="gene ID" value="TCNE_0001890701"/>
</dbReference>
<feature type="repeat" description="Pumilio" evidence="4">
    <location>
        <begin position="282"/>
        <end position="321"/>
    </location>
</feature>
<evidence type="ECO:0000256" key="4">
    <source>
        <dbReference type="PROSITE-ProRule" id="PRU00317"/>
    </source>
</evidence>
<reference evidence="8" key="1">
    <citation type="submission" date="2016-06" db="UniProtKB">
        <authorList>
            <consortium name="WormBaseParasite"/>
        </authorList>
    </citation>
    <scope>IDENTIFICATION</scope>
</reference>
<dbReference type="GO" id="GO:0005737">
    <property type="term" value="C:cytoplasm"/>
    <property type="evidence" value="ECO:0007669"/>
    <property type="project" value="TreeGrafter"/>
</dbReference>
<dbReference type="InterPro" id="IPR033133">
    <property type="entry name" value="PUM-HD"/>
</dbReference>
<dbReference type="PROSITE" id="PS50303">
    <property type="entry name" value="PUM_HD"/>
    <property type="match status" value="1"/>
</dbReference>
<evidence type="ECO:0000256" key="3">
    <source>
        <dbReference type="ARBA" id="ARBA00022782"/>
    </source>
</evidence>
<name>A0A183VDT3_TOXCA</name>
<dbReference type="InterPro" id="IPR001313">
    <property type="entry name" value="Pumilio_RNA-bd_rpt"/>
</dbReference>
<dbReference type="PANTHER" id="PTHR12537">
    <property type="entry name" value="RNA BINDING PROTEIN PUMILIO-RELATED"/>
    <property type="match status" value="1"/>
</dbReference>
<sequence>ASGGGSVVASVPQTQVIFEVRQTSGSVGRRPIITNVSVEHLIDCLNEMHSVDAATRDHAYRLLHQVLPVMSEQLRAAVFAHMTKPDVFFHVSRSMLGSLFIQCLQELFEVCRPNELAGFVPLLKTFIVTLSCSSRNCAEVVMKIWMKIDVISRLLVSCAVNGFEIRMAVHPIGYRIVEAIITKTPLCGYGPILKSLCSSKKTFYSVIKSQFGHRVVLRALEKMESNVKCENTGAVRHLMETTVKYVVEICVELACHRYSNYVVQRVVALDAVGQYRLMVATALRSKLLWLSQEKFGSHVVEKLLKCGNDEIVGNVMKELLDHYECDSKGRDALEVLLFDQYGNYVLQMMLQVAVDVCVGTRGGEHNWFFRIFERILIRQRDLVKYSSGKVILTKAHAAINMLVELTRSGQMVVVSSVLSNWIEQMKRIHPNVIPAVNHS</sequence>
<gene>
    <name evidence="6" type="ORF">TCNE_LOCUS18903</name>
</gene>
<dbReference type="Pfam" id="PF00806">
    <property type="entry name" value="PUF"/>
    <property type="match status" value="4"/>
</dbReference>